<dbReference type="InterPro" id="IPR010998">
    <property type="entry name" value="Integrase_recombinase_N"/>
</dbReference>
<dbReference type="GO" id="GO:0003677">
    <property type="term" value="F:DNA binding"/>
    <property type="evidence" value="ECO:0007669"/>
    <property type="project" value="UniProtKB-KW"/>
</dbReference>
<dbReference type="InterPro" id="IPR011010">
    <property type="entry name" value="DNA_brk_join_enz"/>
</dbReference>
<reference evidence="3 4" key="1">
    <citation type="journal article" date="2023" name="Mol. Biol. Evol.">
        <title>Genomics of Secondarily Temperate Adaptation in the Only Non-Antarctic Icefish.</title>
        <authorList>
            <person name="Rivera-Colon A.G."/>
            <person name="Rayamajhi N."/>
            <person name="Minhas B.F."/>
            <person name="Madrigal G."/>
            <person name="Bilyk K.T."/>
            <person name="Yoon V."/>
            <person name="Hune M."/>
            <person name="Gregory S."/>
            <person name="Cheng C.H.C."/>
            <person name="Catchen J.M."/>
        </authorList>
    </citation>
    <scope>NUCLEOTIDE SEQUENCE [LARGE SCALE GENOMIC DNA]</scope>
    <source>
        <strain evidence="3">JC2023a</strain>
    </source>
</reference>
<evidence type="ECO:0000313" key="3">
    <source>
        <dbReference type="EMBL" id="KAK5883801.1"/>
    </source>
</evidence>
<dbReference type="CDD" id="cd09275">
    <property type="entry name" value="RNase_HI_RT_DIRS1"/>
    <property type="match status" value="1"/>
</dbReference>
<organism evidence="3 4">
    <name type="scientific">Champsocephalus esox</name>
    <name type="common">pike icefish</name>
    <dbReference type="NCBI Taxonomy" id="159716"/>
    <lineage>
        <taxon>Eukaryota</taxon>
        <taxon>Metazoa</taxon>
        <taxon>Chordata</taxon>
        <taxon>Craniata</taxon>
        <taxon>Vertebrata</taxon>
        <taxon>Euteleostomi</taxon>
        <taxon>Actinopterygii</taxon>
        <taxon>Neopterygii</taxon>
        <taxon>Teleostei</taxon>
        <taxon>Neoteleostei</taxon>
        <taxon>Acanthomorphata</taxon>
        <taxon>Eupercaria</taxon>
        <taxon>Perciformes</taxon>
        <taxon>Notothenioidei</taxon>
        <taxon>Channichthyidae</taxon>
        <taxon>Champsocephalus</taxon>
    </lineage>
</organism>
<sequence>MGVIINWEKSCLLPSQIIMYLGMEFNSARMRARLSQRRVENLTALLRRVTPGRVVTALSGMQMLGMMSAGHVVIPLGLLYMRRLQRWFIRLRIDPVRQRRRRVCIPLSVGLDLTYWKNPHVLSVGVPLGRVTSHTSVFTDASLSGWGGTCMSQAVGGQWPPHMSLPINTITITLLLAIWRVIQHFAPLLWNHHVLIRTDNKTAAAYRNRQGGVRSAQLLDTARRLLCWARTHILSIRAVYIPGELNRGAASCPEEVLDKGTGASTPSWSLKCAAGPGERRWICALWFSLRRQDHPPLGVDTFTHRPWPRVLLYAFSPVPLIPRFLDRVQEERLIAVLIAPERTVSTGFHWLALVSLHTADTVRETVGNSVAGGCSLPGGGSNQRSPSVRPTFVGMAPEREHLEGLGLSQDVVSTIQGSRAASARASYTAKWTAFQRWCVGKGLDPVACPLPHMLSFLQLLLDSNLAYSTIKTYAADISSCHVGFGISTVFSHPLTKRFLRGVQRLRPVSRALAPQWDLAVVLRALSKAPFEPLDQVPLKFLSAKVALLLALTSAKRVSDVSALSVAPSCLQIQGDGSSAVLRPNPAFMPKVITSLFRLRVITLDGFFPPPHTSEEETTSHLLCPVRALACYVARTAALRKSQRLFVHYRERSLGQPLSAQRLSHWLCEAVSQAFVSSGLDPPENIKAHSTRRISTSTSLHGGMTVEDICIAASWSSPCSFIRFHLRDVSHSSLTHSVLNSLPE</sequence>
<evidence type="ECO:0000256" key="1">
    <source>
        <dbReference type="ARBA" id="ARBA00023125"/>
    </source>
</evidence>
<keyword evidence="4" id="KW-1185">Reference proteome</keyword>
<dbReference type="Proteomes" id="UP001335648">
    <property type="component" value="Unassembled WGS sequence"/>
</dbReference>
<dbReference type="InterPro" id="IPR013762">
    <property type="entry name" value="Integrase-like_cat_sf"/>
</dbReference>
<dbReference type="GO" id="GO:0015074">
    <property type="term" value="P:DNA integration"/>
    <property type="evidence" value="ECO:0007669"/>
    <property type="project" value="InterPro"/>
</dbReference>
<keyword evidence="2" id="KW-0233">DNA recombination</keyword>
<evidence type="ECO:0008006" key="5">
    <source>
        <dbReference type="Google" id="ProtNLM"/>
    </source>
</evidence>
<comment type="caution">
    <text evidence="3">The sequence shown here is derived from an EMBL/GenBank/DDBJ whole genome shotgun (WGS) entry which is preliminary data.</text>
</comment>
<dbReference type="PANTHER" id="PTHR35617">
    <property type="entry name" value="PHAGE_INTEGRASE DOMAIN-CONTAINING PROTEIN"/>
    <property type="match status" value="1"/>
</dbReference>
<dbReference type="EMBL" id="JAULUE010002061">
    <property type="protein sequence ID" value="KAK5883801.1"/>
    <property type="molecule type" value="Genomic_DNA"/>
</dbReference>
<name>A0AAN8BF71_9TELE</name>
<dbReference type="Gene3D" id="1.10.150.130">
    <property type="match status" value="1"/>
</dbReference>
<keyword evidence="1" id="KW-0238">DNA-binding</keyword>
<dbReference type="GO" id="GO:0006310">
    <property type="term" value="P:DNA recombination"/>
    <property type="evidence" value="ECO:0007669"/>
    <property type="project" value="UniProtKB-KW"/>
</dbReference>
<proteinExistence type="predicted"/>
<evidence type="ECO:0000256" key="2">
    <source>
        <dbReference type="ARBA" id="ARBA00023172"/>
    </source>
</evidence>
<protein>
    <recommendedName>
        <fullName evidence="5">Core-binding (CB) domain-containing protein</fullName>
    </recommendedName>
</protein>
<dbReference type="PANTHER" id="PTHR35617:SF3">
    <property type="entry name" value="CORE-BINDING (CB) DOMAIN-CONTAINING PROTEIN"/>
    <property type="match status" value="1"/>
</dbReference>
<evidence type="ECO:0000313" key="4">
    <source>
        <dbReference type="Proteomes" id="UP001335648"/>
    </source>
</evidence>
<gene>
    <name evidence="3" type="ORF">CesoFtcFv8_020091</name>
</gene>
<dbReference type="SUPFAM" id="SSF47823">
    <property type="entry name" value="lambda integrase-like, N-terminal domain"/>
    <property type="match status" value="1"/>
</dbReference>
<accession>A0AAN8BF71</accession>
<dbReference type="SUPFAM" id="SSF56349">
    <property type="entry name" value="DNA breaking-rejoining enzymes"/>
    <property type="match status" value="1"/>
</dbReference>
<dbReference type="AlphaFoldDB" id="A0AAN8BF71"/>
<dbReference type="Gene3D" id="1.10.443.10">
    <property type="entry name" value="Intergrase catalytic core"/>
    <property type="match status" value="1"/>
</dbReference>